<dbReference type="InterPro" id="IPR050156">
    <property type="entry name" value="TC-AMP_synthase_SUA5"/>
</dbReference>
<dbReference type="EC" id="2.7.7.87" evidence="5"/>
<comment type="function">
    <text evidence="14">Cytoplasmic and mitochondrial threonylcarbamoyl-AMP synthase required for the formation of a threonylcarbamoyl group on adenosine at position 37 (t(6)A37) in tRNAs that read codons beginning with adenine. Catalyzes the conversion of L-threonine, HCO(3)(-)/CO(2) and ATP to give threonylcarbamoyl-AMP (TC-AMP) as the acyladenylate intermediate, with the release of diphosphate. Participates in t(6)A37 formation in cytoplasmic and mitochondrial tRNAs. May regulate the activity of some transporters.</text>
</comment>
<comment type="subunit">
    <text evidence="15">Interacts with RSC1A1.</text>
</comment>
<keyword evidence="8" id="KW-0963">Cytoplasm</keyword>
<keyword evidence="11" id="KW-0496">Mitochondrion</keyword>
<evidence type="ECO:0000256" key="5">
    <source>
        <dbReference type="ARBA" id="ARBA00012584"/>
    </source>
</evidence>
<evidence type="ECO:0000256" key="8">
    <source>
        <dbReference type="ARBA" id="ARBA00022490"/>
    </source>
</evidence>
<accession>A0A7R8WG97</accession>
<keyword evidence="10" id="KW-0809">Transit peptide</keyword>
<dbReference type="PANTHER" id="PTHR17490:SF10">
    <property type="entry name" value="THREONYLCARBAMOYL-AMP SYNTHASE"/>
    <property type="match status" value="1"/>
</dbReference>
<evidence type="ECO:0000256" key="11">
    <source>
        <dbReference type="ARBA" id="ARBA00023128"/>
    </source>
</evidence>
<evidence type="ECO:0000256" key="3">
    <source>
        <dbReference type="ARBA" id="ARBA00004496"/>
    </source>
</evidence>
<evidence type="ECO:0000256" key="12">
    <source>
        <dbReference type="ARBA" id="ARBA00023136"/>
    </source>
</evidence>
<evidence type="ECO:0000256" key="2">
    <source>
        <dbReference type="ARBA" id="ARBA00004202"/>
    </source>
</evidence>
<dbReference type="GO" id="GO:0005886">
    <property type="term" value="C:plasma membrane"/>
    <property type="evidence" value="ECO:0007669"/>
    <property type="project" value="UniProtKB-SubCell"/>
</dbReference>
<sequence>MWSPLARIIPSSLTSVEVAVRPMLTSLRGGPTSRETVVHLAAKLLFDGRVIALPTDTIYGLAALVQNPSALKTLYQIKGRDFSKPVAICVPTIASIHRWAEVTVPNSCLERLLPGPFTLVFERTLELNPDLNPQTSLIGIRIPDFPFIQDVTTLCGEESPVALTSANLSGEPSARSVEEFRHLWPSLGGVFDAGEPLGKTEATRSGSTVVDLSRIGRFRIIREGCAFEQTRKVLVDTGLTEDLGGPSSSDIRRVKKSPSRVTCLRNR</sequence>
<comment type="catalytic activity">
    <reaction evidence="13">
        <text>L-threonine + hydrogencarbonate + ATP = L-threonylcarbamoyladenylate + diphosphate + H2O</text>
        <dbReference type="Rhea" id="RHEA:36407"/>
        <dbReference type="ChEBI" id="CHEBI:15377"/>
        <dbReference type="ChEBI" id="CHEBI:17544"/>
        <dbReference type="ChEBI" id="CHEBI:30616"/>
        <dbReference type="ChEBI" id="CHEBI:33019"/>
        <dbReference type="ChEBI" id="CHEBI:57926"/>
        <dbReference type="ChEBI" id="CHEBI:73682"/>
        <dbReference type="EC" id="2.7.7.87"/>
    </reaction>
</comment>
<reference evidence="16" key="1">
    <citation type="submission" date="2020-11" db="EMBL/GenBank/DDBJ databases">
        <authorList>
            <person name="Tran Van P."/>
        </authorList>
    </citation>
    <scope>NUCLEOTIDE SEQUENCE</scope>
</reference>
<dbReference type="PANTHER" id="PTHR17490">
    <property type="entry name" value="SUA5"/>
    <property type="match status" value="1"/>
</dbReference>
<protein>
    <recommendedName>
        <fullName evidence="6">Threonylcarbamoyl-AMP synthase</fullName>
        <ecNumber evidence="5">2.7.7.87</ecNumber>
    </recommendedName>
</protein>
<evidence type="ECO:0000256" key="6">
    <source>
        <dbReference type="ARBA" id="ARBA00015492"/>
    </source>
</evidence>
<dbReference type="PROSITE" id="PS51163">
    <property type="entry name" value="YRDC"/>
    <property type="match status" value="1"/>
</dbReference>
<organism evidence="16">
    <name type="scientific">Cyprideis torosa</name>
    <dbReference type="NCBI Taxonomy" id="163714"/>
    <lineage>
        <taxon>Eukaryota</taxon>
        <taxon>Metazoa</taxon>
        <taxon>Ecdysozoa</taxon>
        <taxon>Arthropoda</taxon>
        <taxon>Crustacea</taxon>
        <taxon>Oligostraca</taxon>
        <taxon>Ostracoda</taxon>
        <taxon>Podocopa</taxon>
        <taxon>Podocopida</taxon>
        <taxon>Cytherocopina</taxon>
        <taxon>Cytheroidea</taxon>
        <taxon>Cytherideidae</taxon>
        <taxon>Cyprideis</taxon>
    </lineage>
</organism>
<dbReference type="GO" id="GO:0003725">
    <property type="term" value="F:double-stranded RNA binding"/>
    <property type="evidence" value="ECO:0007669"/>
    <property type="project" value="InterPro"/>
</dbReference>
<dbReference type="Pfam" id="PF01300">
    <property type="entry name" value="Sua5_yciO_yrdC"/>
    <property type="match status" value="1"/>
</dbReference>
<dbReference type="EMBL" id="OB662668">
    <property type="protein sequence ID" value="CAD7230409.1"/>
    <property type="molecule type" value="Genomic_DNA"/>
</dbReference>
<evidence type="ECO:0000256" key="4">
    <source>
        <dbReference type="ARBA" id="ARBA00007663"/>
    </source>
</evidence>
<evidence type="ECO:0000256" key="1">
    <source>
        <dbReference type="ARBA" id="ARBA00004173"/>
    </source>
</evidence>
<proteinExistence type="inferred from homology"/>
<dbReference type="AlphaFoldDB" id="A0A7R8WG97"/>
<keyword evidence="12" id="KW-0472">Membrane</keyword>
<dbReference type="GO" id="GO:0006450">
    <property type="term" value="P:regulation of translational fidelity"/>
    <property type="evidence" value="ECO:0007669"/>
    <property type="project" value="TreeGrafter"/>
</dbReference>
<dbReference type="InterPro" id="IPR017945">
    <property type="entry name" value="DHBP_synth_RibB-like_a/b_dom"/>
</dbReference>
<dbReference type="OrthoDB" id="3648309at2759"/>
<keyword evidence="7" id="KW-1003">Cell membrane</keyword>
<gene>
    <name evidence="16" type="ORF">CTOB1V02_LOCUS8267</name>
</gene>
<dbReference type="NCBIfam" id="TIGR00057">
    <property type="entry name" value="L-threonylcarbamoyladenylate synthase"/>
    <property type="match status" value="1"/>
</dbReference>
<dbReference type="GO" id="GO:0005739">
    <property type="term" value="C:mitochondrion"/>
    <property type="evidence" value="ECO:0007669"/>
    <property type="project" value="UniProtKB-SubCell"/>
</dbReference>
<dbReference type="FunFam" id="3.90.870.10:FF:000007">
    <property type="entry name" value="YrdC N6-threonylcarbamoyltransferase domain containing"/>
    <property type="match status" value="1"/>
</dbReference>
<dbReference type="GO" id="GO:0061710">
    <property type="term" value="F:L-threonylcarbamoyladenylate synthase"/>
    <property type="evidence" value="ECO:0007669"/>
    <property type="project" value="UniProtKB-EC"/>
</dbReference>
<dbReference type="Gene3D" id="3.90.870.10">
    <property type="entry name" value="DHBP synthase"/>
    <property type="match status" value="1"/>
</dbReference>
<evidence type="ECO:0000256" key="7">
    <source>
        <dbReference type="ARBA" id="ARBA00022475"/>
    </source>
</evidence>
<evidence type="ECO:0000256" key="10">
    <source>
        <dbReference type="ARBA" id="ARBA00022946"/>
    </source>
</evidence>
<dbReference type="InterPro" id="IPR006070">
    <property type="entry name" value="Sua5-like_dom"/>
</dbReference>
<dbReference type="SUPFAM" id="SSF55821">
    <property type="entry name" value="YrdC/RibB"/>
    <property type="match status" value="1"/>
</dbReference>
<comment type="subcellular location">
    <subcellularLocation>
        <location evidence="2">Cell membrane</location>
        <topology evidence="2">Peripheral membrane protein</topology>
    </subcellularLocation>
    <subcellularLocation>
        <location evidence="3">Cytoplasm</location>
    </subcellularLocation>
    <subcellularLocation>
        <location evidence="1">Mitochondrion</location>
    </subcellularLocation>
</comment>
<evidence type="ECO:0000256" key="15">
    <source>
        <dbReference type="ARBA" id="ARBA00063146"/>
    </source>
</evidence>
<dbReference type="GO" id="GO:0000049">
    <property type="term" value="F:tRNA binding"/>
    <property type="evidence" value="ECO:0007669"/>
    <property type="project" value="TreeGrafter"/>
</dbReference>
<name>A0A7R8WG97_9CRUS</name>
<evidence type="ECO:0000256" key="14">
    <source>
        <dbReference type="ARBA" id="ARBA00058524"/>
    </source>
</evidence>
<evidence type="ECO:0000256" key="13">
    <source>
        <dbReference type="ARBA" id="ARBA00048366"/>
    </source>
</evidence>
<keyword evidence="9" id="KW-0808">Transferase</keyword>
<comment type="similarity">
    <text evidence="4">Belongs to the SUA5 family.</text>
</comment>
<evidence type="ECO:0000256" key="9">
    <source>
        <dbReference type="ARBA" id="ARBA00022679"/>
    </source>
</evidence>
<evidence type="ECO:0000313" key="16">
    <source>
        <dbReference type="EMBL" id="CAD7230409.1"/>
    </source>
</evidence>